<dbReference type="PROSITE" id="PS50883">
    <property type="entry name" value="EAL"/>
    <property type="match status" value="1"/>
</dbReference>
<proteinExistence type="predicted"/>
<dbReference type="NCBIfam" id="TIGR00254">
    <property type="entry name" value="GGDEF"/>
    <property type="match status" value="1"/>
</dbReference>
<dbReference type="PANTHER" id="PTHR44757">
    <property type="entry name" value="DIGUANYLATE CYCLASE DGCP"/>
    <property type="match status" value="1"/>
</dbReference>
<evidence type="ECO:0000313" key="6">
    <source>
        <dbReference type="Proteomes" id="UP000317155"/>
    </source>
</evidence>
<dbReference type="InterPro" id="IPR000160">
    <property type="entry name" value="GGDEF_dom"/>
</dbReference>
<evidence type="ECO:0000256" key="1">
    <source>
        <dbReference type="ARBA" id="ARBA00051114"/>
    </source>
</evidence>
<dbReference type="CDD" id="cd01948">
    <property type="entry name" value="EAL"/>
    <property type="match status" value="1"/>
</dbReference>
<dbReference type="InterPro" id="IPR029787">
    <property type="entry name" value="Nucleotide_cyclase"/>
</dbReference>
<dbReference type="InterPro" id="IPR001633">
    <property type="entry name" value="EAL_dom"/>
</dbReference>
<dbReference type="InterPro" id="IPR029016">
    <property type="entry name" value="GAF-like_dom_sf"/>
</dbReference>
<feature type="transmembrane region" description="Helical" evidence="2">
    <location>
        <begin position="16"/>
        <end position="34"/>
    </location>
</feature>
<dbReference type="SMART" id="SM00267">
    <property type="entry name" value="GGDEF"/>
    <property type="match status" value="1"/>
</dbReference>
<feature type="transmembrane region" description="Helical" evidence="2">
    <location>
        <begin position="54"/>
        <end position="73"/>
    </location>
</feature>
<dbReference type="EMBL" id="VJVV01000001">
    <property type="protein sequence ID" value="TRO83908.1"/>
    <property type="molecule type" value="Genomic_DNA"/>
</dbReference>
<dbReference type="FunFam" id="3.30.70.270:FF:000001">
    <property type="entry name" value="Diguanylate cyclase domain protein"/>
    <property type="match status" value="1"/>
</dbReference>
<feature type="domain" description="EAL" evidence="3">
    <location>
        <begin position="418"/>
        <end position="672"/>
    </location>
</feature>
<keyword evidence="2" id="KW-0812">Transmembrane</keyword>
<dbReference type="RefSeq" id="WP_092052786.1">
    <property type="nucleotide sequence ID" value="NZ_FOJJ01000001.1"/>
</dbReference>
<dbReference type="GO" id="GO:0071111">
    <property type="term" value="F:cyclic-guanylate-specific phosphodiesterase activity"/>
    <property type="evidence" value="ECO:0007669"/>
    <property type="project" value="UniProtKB-EC"/>
</dbReference>
<dbReference type="InterPro" id="IPR052155">
    <property type="entry name" value="Biofilm_reg_signaling"/>
</dbReference>
<accession>A0A550JL13</accession>
<dbReference type="SUPFAM" id="SSF141868">
    <property type="entry name" value="EAL domain-like"/>
    <property type="match status" value="1"/>
</dbReference>
<organism evidence="5 6">
    <name type="scientific">Trichloromonas acetexigens</name>
    <dbReference type="NCBI Taxonomy" id="38815"/>
    <lineage>
        <taxon>Bacteria</taxon>
        <taxon>Pseudomonadati</taxon>
        <taxon>Thermodesulfobacteriota</taxon>
        <taxon>Desulfuromonadia</taxon>
        <taxon>Desulfuromonadales</taxon>
        <taxon>Trichloromonadaceae</taxon>
        <taxon>Trichloromonas</taxon>
    </lineage>
</organism>
<reference evidence="5 6" key="1">
    <citation type="submission" date="2019-07" db="EMBL/GenBank/DDBJ databases">
        <title>Insights of Desulfuromonas acetexigens electromicrobiology.</title>
        <authorList>
            <person name="Katuri K."/>
            <person name="Sapireddy V."/>
            <person name="Shaw D.R."/>
            <person name="Saikaly P."/>
        </authorList>
    </citation>
    <scope>NUCLEOTIDE SEQUENCE [LARGE SCALE GENOMIC DNA]</scope>
    <source>
        <strain evidence="5 6">2873</strain>
    </source>
</reference>
<name>A0A550JL13_9BACT</name>
<dbReference type="SMART" id="SM00052">
    <property type="entry name" value="EAL"/>
    <property type="match status" value="1"/>
</dbReference>
<comment type="catalytic activity">
    <reaction evidence="1">
        <text>3',3'-c-di-GMP + H2O = 5'-phosphoguanylyl(3'-&gt;5')guanosine + H(+)</text>
        <dbReference type="Rhea" id="RHEA:24902"/>
        <dbReference type="ChEBI" id="CHEBI:15377"/>
        <dbReference type="ChEBI" id="CHEBI:15378"/>
        <dbReference type="ChEBI" id="CHEBI:58754"/>
        <dbReference type="ChEBI" id="CHEBI:58805"/>
        <dbReference type="EC" id="3.1.4.52"/>
    </reaction>
    <physiologicalReaction direction="left-to-right" evidence="1">
        <dbReference type="Rhea" id="RHEA:24903"/>
    </physiologicalReaction>
</comment>
<protein>
    <submittedName>
        <fullName evidence="5">EAL domain-containing protein</fullName>
    </submittedName>
</protein>
<dbReference type="PANTHER" id="PTHR44757:SF2">
    <property type="entry name" value="BIOFILM ARCHITECTURE MAINTENANCE PROTEIN MBAA"/>
    <property type="match status" value="1"/>
</dbReference>
<dbReference type="FunFam" id="3.20.20.450:FF:000001">
    <property type="entry name" value="Cyclic di-GMP phosphodiesterase yahA"/>
    <property type="match status" value="1"/>
</dbReference>
<feature type="domain" description="GGDEF" evidence="4">
    <location>
        <begin position="276"/>
        <end position="409"/>
    </location>
</feature>
<evidence type="ECO:0000259" key="3">
    <source>
        <dbReference type="PROSITE" id="PS50883"/>
    </source>
</evidence>
<evidence type="ECO:0000259" key="4">
    <source>
        <dbReference type="PROSITE" id="PS50887"/>
    </source>
</evidence>
<keyword evidence="6" id="KW-1185">Reference proteome</keyword>
<dbReference type="SUPFAM" id="SSF55073">
    <property type="entry name" value="Nucleotide cyclase"/>
    <property type="match status" value="1"/>
</dbReference>
<dbReference type="SMART" id="SM00065">
    <property type="entry name" value="GAF"/>
    <property type="match status" value="1"/>
</dbReference>
<dbReference type="Gene3D" id="3.20.20.450">
    <property type="entry name" value="EAL domain"/>
    <property type="match status" value="1"/>
</dbReference>
<dbReference type="Pfam" id="PF00563">
    <property type="entry name" value="EAL"/>
    <property type="match status" value="1"/>
</dbReference>
<dbReference type="Proteomes" id="UP000317155">
    <property type="component" value="Unassembled WGS sequence"/>
</dbReference>
<dbReference type="SUPFAM" id="SSF55781">
    <property type="entry name" value="GAF domain-like"/>
    <property type="match status" value="1"/>
</dbReference>
<sequence>MKFTLSRLRPYGSPGLIRRIVAVYVGLGILWILSSNYLPRFFYEDSTQQARLEIVFDILLVILSSFALAWFVGRFFRALNAQQDEFYRMIRDVGSARGSDFFATLVRSLSEIAGADYAFVARFSDESERRVRTVAAFGHGQLLENFEFELEGTPCGIAVKQGRELVVDQLRQFFPMDHLAEQLDVDSYVGIALTDCSGKVHGVMAVTGKGPLQKQRLAEAMLELFAVRAAAALEGMLSREAVDYLSLYDSLTGLPNRRMFAEQLAPILVQARKHSEIRAVLFLDLDRFKNINDSLGHAIGDLLLKAVATRLTRSLRHGDLIARLGGDEFMILLQGLTNKQDAAKIAVKVLDSLRPPFKIQGHDLHVASSIGIAISPEDGDDVDTLLKNADTAMNRAKEMGRNNYQFFAVEMSDVSITRLGLENDLRKALERQELVLYYQPQYFMDSERINGVEALLRWNHPKRGMIPPGDFIPMAEETGLIVPIGSWVLRTACEQCMAWQHAGLAPIRVAVNLSARQFHQQDLPDVVAGILQETGIDPECLELEITESILMQNMETTVDQLVRLMSLGVKISIDDFGTGYSSLNYLKRFPLHALKIDRSFVKDIGEDSDDTSIVSAVIALAHTLSLEVVAEGVETEAQRQFLRDQNCDRYQGFLMSRPVPAERIREMLVERSAADCEVAANV</sequence>
<dbReference type="InterPro" id="IPR035919">
    <property type="entry name" value="EAL_sf"/>
</dbReference>
<dbReference type="InterPro" id="IPR043128">
    <property type="entry name" value="Rev_trsase/Diguanyl_cyclase"/>
</dbReference>
<dbReference type="Gene3D" id="3.30.450.40">
    <property type="match status" value="1"/>
</dbReference>
<dbReference type="InterPro" id="IPR003018">
    <property type="entry name" value="GAF"/>
</dbReference>
<dbReference type="Gene3D" id="3.30.70.270">
    <property type="match status" value="1"/>
</dbReference>
<gene>
    <name evidence="5" type="ORF">FL622_01630</name>
</gene>
<dbReference type="PROSITE" id="PS50887">
    <property type="entry name" value="GGDEF"/>
    <property type="match status" value="1"/>
</dbReference>
<dbReference type="GO" id="GO:0071732">
    <property type="term" value="P:cellular response to nitric oxide"/>
    <property type="evidence" value="ECO:0007669"/>
    <property type="project" value="UniProtKB-ARBA"/>
</dbReference>
<keyword evidence="2" id="KW-1133">Transmembrane helix</keyword>
<dbReference type="Pfam" id="PF00990">
    <property type="entry name" value="GGDEF"/>
    <property type="match status" value="1"/>
</dbReference>
<evidence type="ECO:0000313" key="5">
    <source>
        <dbReference type="EMBL" id="TRO83908.1"/>
    </source>
</evidence>
<dbReference type="CDD" id="cd01949">
    <property type="entry name" value="GGDEF"/>
    <property type="match status" value="1"/>
</dbReference>
<evidence type="ECO:0000256" key="2">
    <source>
        <dbReference type="SAM" id="Phobius"/>
    </source>
</evidence>
<keyword evidence="2" id="KW-0472">Membrane</keyword>
<dbReference type="OrthoDB" id="9777298at2"/>
<comment type="caution">
    <text evidence="5">The sequence shown here is derived from an EMBL/GenBank/DDBJ whole genome shotgun (WGS) entry which is preliminary data.</text>
</comment>
<dbReference type="Pfam" id="PF01590">
    <property type="entry name" value="GAF"/>
    <property type="match status" value="1"/>
</dbReference>
<dbReference type="AlphaFoldDB" id="A0A550JL13"/>